<evidence type="ECO:0000256" key="11">
    <source>
        <dbReference type="SAM" id="Coils"/>
    </source>
</evidence>
<dbReference type="PANTHER" id="PTHR46062:SF1">
    <property type="entry name" value="LP12374P"/>
    <property type="match status" value="1"/>
</dbReference>
<name>A0A8S1HFR0_9PELO</name>
<feature type="transmembrane region" description="Helical" evidence="13">
    <location>
        <begin position="492"/>
        <end position="511"/>
    </location>
</feature>
<feature type="region of interest" description="Disordered" evidence="12">
    <location>
        <begin position="261"/>
        <end position="349"/>
    </location>
</feature>
<keyword evidence="5 13" id="KW-1133">Transmembrane helix</keyword>
<dbReference type="Gene3D" id="4.10.280.10">
    <property type="entry name" value="Helix-loop-helix DNA-binding domain"/>
    <property type="match status" value="1"/>
</dbReference>
<feature type="compositionally biased region" description="Low complexity" evidence="12">
    <location>
        <begin position="466"/>
        <end position="482"/>
    </location>
</feature>
<comment type="caution">
    <text evidence="15">The sequence shown here is derived from an EMBL/GenBank/DDBJ whole genome shotgun (WGS) entry which is preliminary data.</text>
</comment>
<evidence type="ECO:0000256" key="6">
    <source>
        <dbReference type="ARBA" id="ARBA00023015"/>
    </source>
</evidence>
<dbReference type="PANTHER" id="PTHR46062">
    <property type="entry name" value="STEROL REGULATORY ELEMENT-BINDING PROTEIN"/>
    <property type="match status" value="1"/>
</dbReference>
<dbReference type="GO" id="GO:0000981">
    <property type="term" value="F:DNA-binding transcription factor activity, RNA polymerase II-specific"/>
    <property type="evidence" value="ECO:0007669"/>
    <property type="project" value="TreeGrafter"/>
</dbReference>
<evidence type="ECO:0000259" key="14">
    <source>
        <dbReference type="PROSITE" id="PS50888"/>
    </source>
</evidence>
<feature type="compositionally biased region" description="Basic and acidic residues" evidence="12">
    <location>
        <begin position="339"/>
        <end position="349"/>
    </location>
</feature>
<evidence type="ECO:0000256" key="4">
    <source>
        <dbReference type="ARBA" id="ARBA00022824"/>
    </source>
</evidence>
<feature type="region of interest" description="Disordered" evidence="12">
    <location>
        <begin position="191"/>
        <end position="246"/>
    </location>
</feature>
<keyword evidence="4" id="KW-0256">Endoplasmic reticulum</keyword>
<keyword evidence="10" id="KW-0539">Nucleus</keyword>
<dbReference type="GO" id="GO:0005789">
    <property type="term" value="C:endoplasmic reticulum membrane"/>
    <property type="evidence" value="ECO:0007669"/>
    <property type="project" value="UniProtKB-SubCell"/>
</dbReference>
<keyword evidence="3 13" id="KW-0812">Transmembrane</keyword>
<feature type="transmembrane region" description="Helical" evidence="13">
    <location>
        <begin position="555"/>
        <end position="574"/>
    </location>
</feature>
<evidence type="ECO:0000256" key="3">
    <source>
        <dbReference type="ARBA" id="ARBA00022692"/>
    </source>
</evidence>
<feature type="domain" description="BHLH" evidence="14">
    <location>
        <begin position="347"/>
        <end position="397"/>
    </location>
</feature>
<keyword evidence="16" id="KW-1185">Reference proteome</keyword>
<gene>
    <name evidence="15" type="ORF">CAUJ_LOCUS10014</name>
</gene>
<evidence type="ECO:0000256" key="7">
    <source>
        <dbReference type="ARBA" id="ARBA00023125"/>
    </source>
</evidence>
<dbReference type="PROSITE" id="PS50888">
    <property type="entry name" value="BHLH"/>
    <property type="match status" value="1"/>
</dbReference>
<sequence length="1118" mass="124339">MSDPFLSLETNLDDISTVLGGDVMDYDMDTSANWSSAQSTSSSQPSYATQGHHVRRPNQHSPPQEFYDPNRPPEVGSMMSLLYNGPVDDPYASMKFSPPNLDIPSPTTMHNLTGPAGMLSQLGPAQMAQANGYPADGYRPMAGPQQMISGAQPVMSPPALYVLTQPHEMEQNGMERKPFLDQNAMMISPPQQSGAMHRIKSEPNTSYPSPSHMQQQGYQIHQMMPPQQQNGDVTYAQQAQSPEPRNTKEELLRMLANMSPDEVEQLKGRKSQQSQPQQPPPQAMMQQQVPPPPLAMETTPPPPPTSSYTPRSTRVQPQTWIDDEEDTDDGDTMSSAPERTSRPPKTERRTAHNLIEKKYRCSINDRIQHLKSLLAGDDAKLSKSATLRKAIEHIESIEAENNALKADNDRLRQILLNNGFECPPSVGSDSSRVEMQQVSPSQLPSQLPQPPPPAANVKRGTKRARANTNVAAAATPEAVATPSSPDGSQARVTIFAFMLAVLVFNPLSFLVQGSHVAAIRDHQASPFDHGRILDDSPALSQSEDQWWHHNVIRPLFVWSINFFVVFCVLARLLVWGEPVQDFKSGSWSSFGSTREKARQEAEDGNLREAQRQFCECLVILDRPLPSAGVDAFLSVVWQLIRHLLNWLWIGRWLARRRRSTTTTVSAVCRSHAHTAVLYHDIHQLHLMGIDNDNGEPTSGLYLALSAVNLAESAGASADGLPRAVMAQIYIAAALRCRISLPPFIASVTSGYFFRRARRHVRRAPEHSVSHLLWLFHPAARKYMANAQRLREVLSTRQNMKLEPFVDEDPGMPLSRLRGALKVHLLAQLVNELAGGEDVDVRPSSEVATSTATSTDDVDVVDISRLLVSMCTQTSVPSNGKDEAAKFGSWLPRSGDAPCTWWAHVLTCAVYWRTGKTEAARKHYSLIRNCPQALLQDRLALSVGHALCARKLCVDDRDSSLFGKYVCIHSRKSLETLRLFSAPNSPPIVRVVQDGVRRMAYEWVMSCLLDAWRASLDAAQPYWTQKFDLQPTFSTLYQESCNHYTIIHGRCGGSRLLVYELTSRMLNGANPQTTWIGVRRVRAARLAAVRGRVSMRRAAQPDAFHLHTLCKLHASMDLT</sequence>
<dbReference type="SMART" id="SM00353">
    <property type="entry name" value="HLH"/>
    <property type="match status" value="1"/>
</dbReference>
<dbReference type="Pfam" id="PF00010">
    <property type="entry name" value="HLH"/>
    <property type="match status" value="1"/>
</dbReference>
<dbReference type="SUPFAM" id="SSF47459">
    <property type="entry name" value="HLH, helix-loop-helix DNA-binding domain"/>
    <property type="match status" value="1"/>
</dbReference>
<protein>
    <recommendedName>
        <fullName evidence="14">BHLH domain-containing protein</fullName>
    </recommendedName>
</protein>
<keyword evidence="11" id="KW-0175">Coiled coil</keyword>
<dbReference type="EMBL" id="CAJGYM010000041">
    <property type="protein sequence ID" value="CAD6194095.1"/>
    <property type="molecule type" value="Genomic_DNA"/>
</dbReference>
<evidence type="ECO:0000313" key="15">
    <source>
        <dbReference type="EMBL" id="CAD6194095.1"/>
    </source>
</evidence>
<keyword evidence="8 13" id="KW-0472">Membrane</keyword>
<feature type="compositionally biased region" description="Pro residues" evidence="12">
    <location>
        <begin position="289"/>
        <end position="305"/>
    </location>
</feature>
<evidence type="ECO:0000256" key="10">
    <source>
        <dbReference type="ARBA" id="ARBA00023242"/>
    </source>
</evidence>
<feature type="compositionally biased region" description="Polar residues" evidence="12">
    <location>
        <begin position="202"/>
        <end position="244"/>
    </location>
</feature>
<evidence type="ECO:0000313" key="16">
    <source>
        <dbReference type="Proteomes" id="UP000835052"/>
    </source>
</evidence>
<dbReference type="GO" id="GO:0005634">
    <property type="term" value="C:nucleus"/>
    <property type="evidence" value="ECO:0007669"/>
    <property type="project" value="UniProtKB-SubCell"/>
</dbReference>
<feature type="region of interest" description="Disordered" evidence="12">
    <location>
        <begin position="423"/>
        <end position="486"/>
    </location>
</feature>
<feature type="compositionally biased region" description="Low complexity" evidence="12">
    <location>
        <begin position="436"/>
        <end position="446"/>
    </location>
</feature>
<feature type="coiled-coil region" evidence="11">
    <location>
        <begin position="387"/>
        <end position="414"/>
    </location>
</feature>
<evidence type="ECO:0000256" key="1">
    <source>
        <dbReference type="ARBA" id="ARBA00004123"/>
    </source>
</evidence>
<proteinExistence type="predicted"/>
<comment type="subcellular location">
    <subcellularLocation>
        <location evidence="2">Endoplasmic reticulum membrane</location>
        <topology evidence="2">Multi-pass membrane protein</topology>
    </subcellularLocation>
    <subcellularLocation>
        <location evidence="1">Nucleus</location>
    </subcellularLocation>
</comment>
<evidence type="ECO:0000256" key="2">
    <source>
        <dbReference type="ARBA" id="ARBA00004477"/>
    </source>
</evidence>
<evidence type="ECO:0000256" key="13">
    <source>
        <dbReference type="SAM" id="Phobius"/>
    </source>
</evidence>
<evidence type="ECO:0000256" key="5">
    <source>
        <dbReference type="ARBA" id="ARBA00022989"/>
    </source>
</evidence>
<dbReference type="AlphaFoldDB" id="A0A8S1HFR0"/>
<keyword evidence="7" id="KW-0238">DNA-binding</keyword>
<dbReference type="CDD" id="cd11394">
    <property type="entry name" value="bHLHzip_SREBP"/>
    <property type="match status" value="1"/>
</dbReference>
<keyword evidence="6" id="KW-0805">Transcription regulation</keyword>
<dbReference type="GO" id="GO:0046983">
    <property type="term" value="F:protein dimerization activity"/>
    <property type="evidence" value="ECO:0007669"/>
    <property type="project" value="InterPro"/>
</dbReference>
<dbReference type="InterPro" id="IPR011598">
    <property type="entry name" value="bHLH_dom"/>
</dbReference>
<feature type="region of interest" description="Disordered" evidence="12">
    <location>
        <begin position="26"/>
        <end position="81"/>
    </location>
</feature>
<organism evidence="15 16">
    <name type="scientific">Caenorhabditis auriculariae</name>
    <dbReference type="NCBI Taxonomy" id="2777116"/>
    <lineage>
        <taxon>Eukaryota</taxon>
        <taxon>Metazoa</taxon>
        <taxon>Ecdysozoa</taxon>
        <taxon>Nematoda</taxon>
        <taxon>Chromadorea</taxon>
        <taxon>Rhabditida</taxon>
        <taxon>Rhabditina</taxon>
        <taxon>Rhabditomorpha</taxon>
        <taxon>Rhabditoidea</taxon>
        <taxon>Rhabditidae</taxon>
        <taxon>Peloderinae</taxon>
        <taxon>Caenorhabditis</taxon>
    </lineage>
</organism>
<dbReference type="GO" id="GO:0000978">
    <property type="term" value="F:RNA polymerase II cis-regulatory region sequence-specific DNA binding"/>
    <property type="evidence" value="ECO:0007669"/>
    <property type="project" value="TreeGrafter"/>
</dbReference>
<evidence type="ECO:0000256" key="12">
    <source>
        <dbReference type="SAM" id="MobiDB-lite"/>
    </source>
</evidence>
<keyword evidence="9" id="KW-0804">Transcription</keyword>
<evidence type="ECO:0000256" key="9">
    <source>
        <dbReference type="ARBA" id="ARBA00023163"/>
    </source>
</evidence>
<dbReference type="Proteomes" id="UP000835052">
    <property type="component" value="Unassembled WGS sequence"/>
</dbReference>
<evidence type="ECO:0000256" key="8">
    <source>
        <dbReference type="ARBA" id="ARBA00023136"/>
    </source>
</evidence>
<feature type="compositionally biased region" description="Acidic residues" evidence="12">
    <location>
        <begin position="321"/>
        <end position="331"/>
    </location>
</feature>
<dbReference type="InterPro" id="IPR036638">
    <property type="entry name" value="HLH_DNA-bd_sf"/>
</dbReference>
<feature type="compositionally biased region" description="Low complexity" evidence="12">
    <location>
        <begin position="30"/>
        <end position="50"/>
    </location>
</feature>
<accession>A0A8S1HFR0</accession>
<dbReference type="OrthoDB" id="2133190at2759"/>
<reference evidence="15" key="1">
    <citation type="submission" date="2020-10" db="EMBL/GenBank/DDBJ databases">
        <authorList>
            <person name="Kikuchi T."/>
        </authorList>
    </citation>
    <scope>NUCLEOTIDE SEQUENCE</scope>
    <source>
        <strain evidence="15">NKZ352</strain>
    </source>
</reference>